<feature type="transmembrane region" description="Helical" evidence="1">
    <location>
        <begin position="59"/>
        <end position="82"/>
    </location>
</feature>
<accession>A0A7S1BJW9</accession>
<organism evidence="2">
    <name type="scientific">Corethron hystrix</name>
    <dbReference type="NCBI Taxonomy" id="216773"/>
    <lineage>
        <taxon>Eukaryota</taxon>
        <taxon>Sar</taxon>
        <taxon>Stramenopiles</taxon>
        <taxon>Ochrophyta</taxon>
        <taxon>Bacillariophyta</taxon>
        <taxon>Coscinodiscophyceae</taxon>
        <taxon>Corethrophycidae</taxon>
        <taxon>Corethrales</taxon>
        <taxon>Corethraceae</taxon>
        <taxon>Corethron</taxon>
    </lineage>
</organism>
<dbReference type="EMBL" id="HBFR01021693">
    <property type="protein sequence ID" value="CAD8888447.1"/>
    <property type="molecule type" value="Transcribed_RNA"/>
</dbReference>
<gene>
    <name evidence="2" type="ORF">CHYS00102_LOCUS15645</name>
</gene>
<keyword evidence="1" id="KW-0472">Membrane</keyword>
<name>A0A7S1BJW9_9STRA</name>
<dbReference type="AlphaFoldDB" id="A0A7S1BJW9"/>
<keyword evidence="1" id="KW-0812">Transmembrane</keyword>
<protein>
    <submittedName>
        <fullName evidence="2">Uncharacterized protein</fullName>
    </submittedName>
</protein>
<evidence type="ECO:0000256" key="1">
    <source>
        <dbReference type="SAM" id="Phobius"/>
    </source>
</evidence>
<proteinExistence type="predicted"/>
<keyword evidence="1" id="KW-1133">Transmembrane helix</keyword>
<sequence length="110" mass="12509">MYHVIKIGMEKGLHTLPQRENSIVTKFVFLDQSNDMFDLVSAATVYDTVPNGDTKKTNFIFQLSVLIAASIFAFMIIGIRVVEKKKKTSNLINIPRGKKNKKKKKQISFC</sequence>
<reference evidence="2" key="1">
    <citation type="submission" date="2021-01" db="EMBL/GenBank/DDBJ databases">
        <authorList>
            <person name="Corre E."/>
            <person name="Pelletier E."/>
            <person name="Niang G."/>
            <person name="Scheremetjew M."/>
            <person name="Finn R."/>
            <person name="Kale V."/>
            <person name="Holt S."/>
            <person name="Cochrane G."/>
            <person name="Meng A."/>
            <person name="Brown T."/>
            <person name="Cohen L."/>
        </authorList>
    </citation>
    <scope>NUCLEOTIDE SEQUENCE</scope>
    <source>
        <strain evidence="2">308</strain>
    </source>
</reference>
<evidence type="ECO:0000313" key="2">
    <source>
        <dbReference type="EMBL" id="CAD8888447.1"/>
    </source>
</evidence>